<proteinExistence type="predicted"/>
<dbReference type="Proteomes" id="UP001607125">
    <property type="component" value="Unassembled WGS sequence"/>
</dbReference>
<dbReference type="EMBL" id="JBIHSF010000011">
    <property type="protein sequence ID" value="MFH0262676.1"/>
    <property type="molecule type" value="Genomic_DNA"/>
</dbReference>
<name>A0ABW7IM29_9VIBR</name>
<sequence length="344" mass="37815">MQRRNFLKLLGLSTITTTMPRLTFGQNNEMEQYFIYVHASGGWDVTYFCDPKVNVQGKPVITNWSKDGVAGKSGEIAYAPVANNKSFFDKHYGKTLVINGVNMNTVNHTSGSIYSTSGKIARTHPTLSALNASNARSALAIPFMTSLEYKNTKSLVSGFNLSSSSDDQISRAAYPYHQGGNLTRPVYMDAEESLLETAHVASMERILSRTELLKSDIQRVQRFKNTKEQNQSLYKLAEYHNSLVASAPEGIDEKYIFMMAGLCSGYTSSADIGSGGFDSHANNDAQQISSLEALTKQIDYIWDVAEAANIAQRLTVLVGSDFSRTPTYNGGGGKIIGPWVVFYL</sequence>
<keyword evidence="2" id="KW-1185">Reference proteome</keyword>
<dbReference type="RefSeq" id="WP_394629819.1">
    <property type="nucleotide sequence ID" value="NZ_JBIHSF010000011.1"/>
</dbReference>
<protein>
    <submittedName>
        <fullName evidence="1">DUF1501 domain-containing protein</fullName>
    </submittedName>
</protein>
<accession>A0ABW7IM29</accession>
<reference evidence="1 2" key="1">
    <citation type="submission" date="2024-10" db="EMBL/GenBank/DDBJ databases">
        <authorList>
            <person name="Yibar A."/>
            <person name="Saticioglu I.B."/>
            <person name="Duman M."/>
            <person name="Ajmi N."/>
            <person name="Gurler F."/>
            <person name="Ay H."/>
            <person name="Onuk E."/>
            <person name="Guler S."/>
            <person name="Romalde J.L."/>
        </authorList>
    </citation>
    <scope>NUCLEOTIDE SEQUENCE [LARGE SCALE GENOMIC DNA]</scope>
    <source>
        <strain evidence="1 2">1-TCBS-B</strain>
    </source>
</reference>
<evidence type="ECO:0000313" key="1">
    <source>
        <dbReference type="EMBL" id="MFH0262676.1"/>
    </source>
</evidence>
<evidence type="ECO:0000313" key="2">
    <source>
        <dbReference type="Proteomes" id="UP001607125"/>
    </source>
</evidence>
<gene>
    <name evidence="1" type="ORF">ACGRH2_20010</name>
</gene>
<comment type="caution">
    <text evidence="1">The sequence shown here is derived from an EMBL/GenBank/DDBJ whole genome shotgun (WGS) entry which is preliminary data.</text>
</comment>
<organism evidence="1 2">
    <name type="scientific">Vibrio barjaei</name>
    <dbReference type="NCBI Taxonomy" id="1676683"/>
    <lineage>
        <taxon>Bacteria</taxon>
        <taxon>Pseudomonadati</taxon>
        <taxon>Pseudomonadota</taxon>
        <taxon>Gammaproteobacteria</taxon>
        <taxon>Vibrionales</taxon>
        <taxon>Vibrionaceae</taxon>
        <taxon>Vibrio</taxon>
    </lineage>
</organism>